<feature type="non-terminal residue" evidence="1">
    <location>
        <position position="1"/>
    </location>
</feature>
<proteinExistence type="predicted"/>
<organism evidence="1">
    <name type="scientific">Homalodisca liturata</name>
    <dbReference type="NCBI Taxonomy" id="320908"/>
    <lineage>
        <taxon>Eukaryota</taxon>
        <taxon>Metazoa</taxon>
        <taxon>Ecdysozoa</taxon>
        <taxon>Arthropoda</taxon>
        <taxon>Hexapoda</taxon>
        <taxon>Insecta</taxon>
        <taxon>Pterygota</taxon>
        <taxon>Neoptera</taxon>
        <taxon>Paraneoptera</taxon>
        <taxon>Hemiptera</taxon>
        <taxon>Auchenorrhyncha</taxon>
        <taxon>Membracoidea</taxon>
        <taxon>Cicadellidae</taxon>
        <taxon>Cicadellinae</taxon>
        <taxon>Proconiini</taxon>
        <taxon>Homalodisca</taxon>
    </lineage>
</organism>
<gene>
    <name evidence="1" type="ORF">g.5777</name>
</gene>
<feature type="non-terminal residue" evidence="1">
    <location>
        <position position="117"/>
    </location>
</feature>
<protein>
    <submittedName>
        <fullName evidence="1">Uncharacterized protein</fullName>
    </submittedName>
</protein>
<dbReference type="AlphaFoldDB" id="A0A1B6J7I5"/>
<accession>A0A1B6J7I5</accession>
<evidence type="ECO:0000313" key="1">
    <source>
        <dbReference type="EMBL" id="JAS95130.1"/>
    </source>
</evidence>
<sequence>AVCDKHYTVSIIISVVRILFSCKIFYKMSCNQYFTKYDYNNVTLSNITSNRGGTVRSLRYEYQVMQSLSIFPAIDELNITIPDSMSMGAADSDSGLGSASSTGSLQLQTYSAPLRFE</sequence>
<reference evidence="1" key="1">
    <citation type="submission" date="2015-11" db="EMBL/GenBank/DDBJ databases">
        <title>De novo transcriptome assembly of four potential Pierce s Disease insect vectors from Arizona vineyards.</title>
        <authorList>
            <person name="Tassone E.E."/>
        </authorList>
    </citation>
    <scope>NUCLEOTIDE SEQUENCE</scope>
</reference>
<name>A0A1B6J7I5_9HEMI</name>
<dbReference type="EMBL" id="GECU01012576">
    <property type="protein sequence ID" value="JAS95130.1"/>
    <property type="molecule type" value="Transcribed_RNA"/>
</dbReference>